<protein>
    <submittedName>
        <fullName evidence="1">Uncharacterized protein</fullName>
    </submittedName>
</protein>
<organism evidence="1 2">
    <name type="scientific">Elysia crispata</name>
    <name type="common">lettuce slug</name>
    <dbReference type="NCBI Taxonomy" id="231223"/>
    <lineage>
        <taxon>Eukaryota</taxon>
        <taxon>Metazoa</taxon>
        <taxon>Spiralia</taxon>
        <taxon>Lophotrochozoa</taxon>
        <taxon>Mollusca</taxon>
        <taxon>Gastropoda</taxon>
        <taxon>Heterobranchia</taxon>
        <taxon>Euthyneura</taxon>
        <taxon>Panpulmonata</taxon>
        <taxon>Sacoglossa</taxon>
        <taxon>Placobranchoidea</taxon>
        <taxon>Plakobranchidae</taxon>
        <taxon>Elysia</taxon>
    </lineage>
</organism>
<keyword evidence="2" id="KW-1185">Reference proteome</keyword>
<dbReference type="PANTHER" id="PTHR33480:SF1">
    <property type="entry name" value="TYR RECOMBINASE DOMAIN-CONTAINING PROTEIN"/>
    <property type="match status" value="1"/>
</dbReference>
<sequence>MQHMSCESRADFKSPLCNAYLSSPEHVEACNSSSSKENLAVANPEVKAVTNTEDVANANTENMTVTKSKTSGEPARLTLREWTDASHGAWIDPELTDKIEDPHERLLLKDRKVAYQAGKGSRKLVPVLFPKDTLEPVSKLLIERTNCNIHPDNIYLFPNTQNSLDHASGYHCLKAVVKEVPNLKKLHLLIADKFRHQVSTIFASFELPKDQQNSFIRNMGHSEAINRNVYQCPMAIHEITRVGKMLSHIDSHNPTLINVIETASANDTANPEDNQEHPSACEVLETRM</sequence>
<reference evidence="1" key="1">
    <citation type="journal article" date="2023" name="G3 (Bethesda)">
        <title>A reference genome for the long-term kleptoplast-retaining sea slug Elysia crispata morphotype clarki.</title>
        <authorList>
            <person name="Eastman K.E."/>
            <person name="Pendleton A.L."/>
            <person name="Shaikh M.A."/>
            <person name="Suttiyut T."/>
            <person name="Ogas R."/>
            <person name="Tomko P."/>
            <person name="Gavelis G."/>
            <person name="Widhalm J.R."/>
            <person name="Wisecaver J.H."/>
        </authorList>
    </citation>
    <scope>NUCLEOTIDE SEQUENCE</scope>
    <source>
        <strain evidence="1">ECLA1</strain>
    </source>
</reference>
<evidence type="ECO:0000313" key="1">
    <source>
        <dbReference type="EMBL" id="KAK3787162.1"/>
    </source>
</evidence>
<dbReference type="EMBL" id="JAWDGP010001891">
    <property type="protein sequence ID" value="KAK3787162.1"/>
    <property type="molecule type" value="Genomic_DNA"/>
</dbReference>
<accession>A0AAE1AGF7</accession>
<dbReference type="Proteomes" id="UP001283361">
    <property type="component" value="Unassembled WGS sequence"/>
</dbReference>
<proteinExistence type="predicted"/>
<dbReference type="PANTHER" id="PTHR33480">
    <property type="entry name" value="SET DOMAIN-CONTAINING PROTEIN-RELATED"/>
    <property type="match status" value="1"/>
</dbReference>
<evidence type="ECO:0000313" key="2">
    <source>
        <dbReference type="Proteomes" id="UP001283361"/>
    </source>
</evidence>
<name>A0AAE1AGF7_9GAST</name>
<comment type="caution">
    <text evidence="1">The sequence shown here is derived from an EMBL/GenBank/DDBJ whole genome shotgun (WGS) entry which is preliminary data.</text>
</comment>
<gene>
    <name evidence="1" type="ORF">RRG08_009373</name>
</gene>
<dbReference type="AlphaFoldDB" id="A0AAE1AGF7"/>